<gene>
    <name evidence="1" type="ORF">PSALAMII_LOCUS7912</name>
</gene>
<organism evidence="1 2">
    <name type="scientific">Penicillium salamii</name>
    <dbReference type="NCBI Taxonomy" id="1612424"/>
    <lineage>
        <taxon>Eukaryota</taxon>
        <taxon>Fungi</taxon>
        <taxon>Dikarya</taxon>
        <taxon>Ascomycota</taxon>
        <taxon>Pezizomycotina</taxon>
        <taxon>Eurotiomycetes</taxon>
        <taxon>Eurotiomycetidae</taxon>
        <taxon>Eurotiales</taxon>
        <taxon>Aspergillaceae</taxon>
        <taxon>Penicillium</taxon>
    </lineage>
</organism>
<proteinExistence type="predicted"/>
<evidence type="ECO:0000313" key="1">
    <source>
        <dbReference type="EMBL" id="CAG8402299.1"/>
    </source>
</evidence>
<evidence type="ECO:0000313" key="2">
    <source>
        <dbReference type="Proteomes" id="UP001152649"/>
    </source>
</evidence>
<sequence>MLDCVVRIPIVYPTRFHQNITCRVWLKEALFLLHGEGFIKLTLIVKDPKLEASTLTMQKKSARSLA</sequence>
<dbReference type="EMBL" id="CAJVPG010000399">
    <property type="protein sequence ID" value="CAG8402299.1"/>
    <property type="molecule type" value="Genomic_DNA"/>
</dbReference>
<name>A0A9W4JP04_9EURO</name>
<keyword evidence="2" id="KW-1185">Reference proteome</keyword>
<dbReference type="AlphaFoldDB" id="A0A9W4JP04"/>
<accession>A0A9W4JP04</accession>
<protein>
    <submittedName>
        <fullName evidence="1">Uncharacterized protein</fullName>
    </submittedName>
</protein>
<comment type="caution">
    <text evidence="1">The sequence shown here is derived from an EMBL/GenBank/DDBJ whole genome shotgun (WGS) entry which is preliminary data.</text>
</comment>
<reference evidence="1" key="1">
    <citation type="submission" date="2021-07" db="EMBL/GenBank/DDBJ databases">
        <authorList>
            <person name="Branca A.L. A."/>
        </authorList>
    </citation>
    <scope>NUCLEOTIDE SEQUENCE</scope>
</reference>
<dbReference type="OrthoDB" id="2153661at2759"/>
<dbReference type="Proteomes" id="UP001152649">
    <property type="component" value="Unassembled WGS sequence"/>
</dbReference>